<evidence type="ECO:0008006" key="7">
    <source>
        <dbReference type="Google" id="ProtNLM"/>
    </source>
</evidence>
<dbReference type="OrthoDB" id="10253954at2759"/>
<comment type="caution">
    <text evidence="5">The sequence shown here is derived from an EMBL/GenBank/DDBJ whole genome shotgun (WGS) entry which is preliminary data.</text>
</comment>
<evidence type="ECO:0000259" key="3">
    <source>
        <dbReference type="PROSITE" id="PS50055"/>
    </source>
</evidence>
<dbReference type="InterPro" id="IPR016130">
    <property type="entry name" value="Tyr_Pase_AS"/>
</dbReference>
<dbReference type="CDD" id="cd00047">
    <property type="entry name" value="PTPc"/>
    <property type="match status" value="1"/>
</dbReference>
<dbReference type="InterPro" id="IPR003595">
    <property type="entry name" value="Tyr_Pase_cat"/>
</dbReference>
<dbReference type="Pfam" id="PF00102">
    <property type="entry name" value="Y_phosphatase"/>
    <property type="match status" value="2"/>
</dbReference>
<evidence type="ECO:0000256" key="2">
    <source>
        <dbReference type="SAM" id="MobiDB-lite"/>
    </source>
</evidence>
<evidence type="ECO:0000313" key="5">
    <source>
        <dbReference type="EMBL" id="RXK41928.1"/>
    </source>
</evidence>
<sequence length="405" mass="44668">MTTPTPEHIRKVWKILQEREQARMTISAPRSHRAPEQIFYSVMNSLRNKKHNRYSNILAYDRTAVVVHDDGYLNANVVCDSKGGWWVAAQAPPPESQHSFFYAIYSQSASKQPSLLQAIPHIQVEKKGKRRSAIIVQLTGWEENGRPKADPYLPETSTSPIIFKPPKSSHLPRLALRRESVESSKELSTDISLLSLRPISPISSSSISNDKVGETNGRSISTSTDKLGAKNGLSTLTSNDKEGEQTGISTSSSTFGMGEEIRSPTTTSTTGKKVEEILIWHYQFHGWPDHGIPSGQGVKSLVKLIQTVREKRLQLGGDECEVWVHCSAGVGRTGTFIVLSSLFSPSSSSAPSKPVFSPLGPLPSDIREDVVAFTVDSMREWRGMLVQQPAQLGVIYDIYHSISSS</sequence>
<feature type="domain" description="Tyrosine specific protein phosphatases" evidence="4">
    <location>
        <begin position="299"/>
        <end position="393"/>
    </location>
</feature>
<dbReference type="VEuPathDB" id="FungiDB:TREMEDRAFT_61835"/>
<gene>
    <name evidence="5" type="ORF">M231_00649</name>
</gene>
<dbReference type="PANTHER" id="PTHR19134">
    <property type="entry name" value="RECEPTOR-TYPE TYROSINE-PROTEIN PHOSPHATASE"/>
    <property type="match status" value="1"/>
</dbReference>
<dbReference type="PRINTS" id="PR00700">
    <property type="entry name" value="PRTYPHPHTASE"/>
</dbReference>
<feature type="region of interest" description="Disordered" evidence="2">
    <location>
        <begin position="204"/>
        <end position="269"/>
    </location>
</feature>
<dbReference type="PROSITE" id="PS50056">
    <property type="entry name" value="TYR_PHOSPHATASE_2"/>
    <property type="match status" value="1"/>
</dbReference>
<name>A0A4Q1BV50_TREME</name>
<dbReference type="AlphaFoldDB" id="A0A4Q1BV50"/>
<dbReference type="SUPFAM" id="SSF52799">
    <property type="entry name" value="(Phosphotyrosine protein) phosphatases II"/>
    <property type="match status" value="1"/>
</dbReference>
<dbReference type="InterPro" id="IPR000242">
    <property type="entry name" value="PTP_cat"/>
</dbReference>
<evidence type="ECO:0000259" key="4">
    <source>
        <dbReference type="PROSITE" id="PS50056"/>
    </source>
</evidence>
<dbReference type="PROSITE" id="PS50055">
    <property type="entry name" value="TYR_PHOSPHATASE_PTP"/>
    <property type="match status" value="1"/>
</dbReference>
<feature type="domain" description="Tyrosine-protein phosphatase" evidence="3">
    <location>
        <begin position="48"/>
        <end position="402"/>
    </location>
</feature>
<dbReference type="STRING" id="5217.A0A4Q1BV50"/>
<dbReference type="InterPro" id="IPR050348">
    <property type="entry name" value="Protein-Tyr_Phosphatase"/>
</dbReference>
<dbReference type="PROSITE" id="PS00383">
    <property type="entry name" value="TYR_PHOSPHATASE_1"/>
    <property type="match status" value="1"/>
</dbReference>
<dbReference type="Gene3D" id="3.90.190.10">
    <property type="entry name" value="Protein tyrosine phosphatase superfamily"/>
    <property type="match status" value="1"/>
</dbReference>
<dbReference type="SMART" id="SM00404">
    <property type="entry name" value="PTPc_motif"/>
    <property type="match status" value="1"/>
</dbReference>
<dbReference type="Proteomes" id="UP000289152">
    <property type="component" value="Unassembled WGS sequence"/>
</dbReference>
<feature type="compositionally biased region" description="Polar residues" evidence="2">
    <location>
        <begin position="216"/>
        <end position="225"/>
    </location>
</feature>
<dbReference type="InterPro" id="IPR000387">
    <property type="entry name" value="Tyr_Pase_dom"/>
</dbReference>
<dbReference type="FunCoup" id="A0A4Q1BV50">
    <property type="interactions" value="466"/>
</dbReference>
<dbReference type="InParanoid" id="A0A4Q1BV50"/>
<comment type="similarity">
    <text evidence="1">Belongs to the protein-tyrosine phosphatase family. Non-receptor class subfamily.</text>
</comment>
<dbReference type="SMART" id="SM00194">
    <property type="entry name" value="PTPc"/>
    <property type="match status" value="1"/>
</dbReference>
<evidence type="ECO:0000256" key="1">
    <source>
        <dbReference type="ARBA" id="ARBA00009649"/>
    </source>
</evidence>
<protein>
    <recommendedName>
        <fullName evidence="7">Protein-tyrosine phosphatase</fullName>
    </recommendedName>
</protein>
<dbReference type="PANTHER" id="PTHR19134:SF449">
    <property type="entry name" value="TYROSINE-PROTEIN PHOSPHATASE 1"/>
    <property type="match status" value="1"/>
</dbReference>
<evidence type="ECO:0000313" key="6">
    <source>
        <dbReference type="Proteomes" id="UP000289152"/>
    </source>
</evidence>
<dbReference type="InterPro" id="IPR029021">
    <property type="entry name" value="Prot-tyrosine_phosphatase-like"/>
</dbReference>
<dbReference type="GO" id="GO:0004725">
    <property type="term" value="F:protein tyrosine phosphatase activity"/>
    <property type="evidence" value="ECO:0007669"/>
    <property type="project" value="InterPro"/>
</dbReference>
<accession>A0A4Q1BV50</accession>
<feature type="compositionally biased region" description="Polar residues" evidence="2">
    <location>
        <begin position="246"/>
        <end position="255"/>
    </location>
</feature>
<organism evidence="5 6">
    <name type="scientific">Tremella mesenterica</name>
    <name type="common">Jelly fungus</name>
    <dbReference type="NCBI Taxonomy" id="5217"/>
    <lineage>
        <taxon>Eukaryota</taxon>
        <taxon>Fungi</taxon>
        <taxon>Dikarya</taxon>
        <taxon>Basidiomycota</taxon>
        <taxon>Agaricomycotina</taxon>
        <taxon>Tremellomycetes</taxon>
        <taxon>Tremellales</taxon>
        <taxon>Tremellaceae</taxon>
        <taxon>Tremella</taxon>
    </lineage>
</organism>
<dbReference type="EMBL" id="SDIL01000004">
    <property type="protein sequence ID" value="RXK41928.1"/>
    <property type="molecule type" value="Genomic_DNA"/>
</dbReference>
<reference evidence="5 6" key="1">
    <citation type="submission" date="2016-06" db="EMBL/GenBank/DDBJ databases">
        <title>Evolution of pathogenesis and genome organization in the Tremellales.</title>
        <authorList>
            <person name="Cuomo C."/>
            <person name="Litvintseva A."/>
            <person name="Heitman J."/>
            <person name="Chen Y."/>
            <person name="Sun S."/>
            <person name="Springer D."/>
            <person name="Dromer F."/>
            <person name="Young S."/>
            <person name="Zeng Q."/>
            <person name="Chapman S."/>
            <person name="Gujja S."/>
            <person name="Saif S."/>
            <person name="Birren B."/>
        </authorList>
    </citation>
    <scope>NUCLEOTIDE SEQUENCE [LARGE SCALE GENOMIC DNA]</scope>
    <source>
        <strain evidence="5 6">ATCC 28783</strain>
    </source>
</reference>
<proteinExistence type="inferred from homology"/>
<keyword evidence="6" id="KW-1185">Reference proteome</keyword>